<dbReference type="EC" id="1.1.1.8" evidence="2"/>
<dbReference type="PRINTS" id="PR00077">
    <property type="entry name" value="GPDHDRGNASE"/>
</dbReference>
<dbReference type="EMBL" id="CASHTH010001133">
    <property type="protein sequence ID" value="CAI8011894.1"/>
    <property type="molecule type" value="Genomic_DNA"/>
</dbReference>
<evidence type="ECO:0000256" key="3">
    <source>
        <dbReference type="ARBA" id="ARBA00023002"/>
    </source>
</evidence>
<sequence>MQSSVCVCNTQAMVGSEQALFKQSTYNFTNIVAVAAGFVDGLKYGASTKSAVIRIGLQEMWRFISSYYKDCQYTTLLESCGIADLMATCTAGRNRRVCEAFVTTGKPIEELEAEMLQVRSCRAH</sequence>
<dbReference type="SUPFAM" id="SSF48179">
    <property type="entry name" value="6-phosphogluconate dehydrogenase C-terminal domain-like"/>
    <property type="match status" value="1"/>
</dbReference>
<feature type="domain" description="Glycerol-3-phosphate dehydrogenase NAD-dependent C-terminal" evidence="6">
    <location>
        <begin position="29"/>
        <end position="118"/>
    </location>
</feature>
<dbReference type="Pfam" id="PF07479">
    <property type="entry name" value="NAD_Gly3P_dh_C"/>
    <property type="match status" value="1"/>
</dbReference>
<protein>
    <recommendedName>
        <fullName evidence="2">glycerol-3-phosphate dehydrogenase (NAD(+))</fullName>
        <ecNumber evidence="2">1.1.1.8</ecNumber>
    </recommendedName>
</protein>
<evidence type="ECO:0000256" key="2">
    <source>
        <dbReference type="ARBA" id="ARBA00013218"/>
    </source>
</evidence>
<dbReference type="GO" id="GO:0005829">
    <property type="term" value="C:cytosol"/>
    <property type="evidence" value="ECO:0007669"/>
    <property type="project" value="TreeGrafter"/>
</dbReference>
<keyword evidence="4" id="KW-0520">NAD</keyword>
<dbReference type="AlphaFoldDB" id="A0AA35RI53"/>
<proteinExistence type="inferred from homology"/>
<reference evidence="7" key="1">
    <citation type="submission" date="2023-03" db="EMBL/GenBank/DDBJ databases">
        <authorList>
            <person name="Steffen K."/>
            <person name="Cardenas P."/>
        </authorList>
    </citation>
    <scope>NUCLEOTIDE SEQUENCE</scope>
</reference>
<accession>A0AA35RI53</accession>
<dbReference type="Proteomes" id="UP001174909">
    <property type="component" value="Unassembled WGS sequence"/>
</dbReference>
<comment type="catalytic activity">
    <reaction evidence="5">
        <text>sn-glycerol 3-phosphate + NAD(+) = dihydroxyacetone phosphate + NADH + H(+)</text>
        <dbReference type="Rhea" id="RHEA:11092"/>
        <dbReference type="ChEBI" id="CHEBI:15378"/>
        <dbReference type="ChEBI" id="CHEBI:57540"/>
        <dbReference type="ChEBI" id="CHEBI:57597"/>
        <dbReference type="ChEBI" id="CHEBI:57642"/>
        <dbReference type="ChEBI" id="CHEBI:57945"/>
        <dbReference type="EC" id="1.1.1.8"/>
    </reaction>
</comment>
<dbReference type="GO" id="GO:0005975">
    <property type="term" value="P:carbohydrate metabolic process"/>
    <property type="evidence" value="ECO:0007669"/>
    <property type="project" value="InterPro"/>
</dbReference>
<evidence type="ECO:0000313" key="8">
    <source>
        <dbReference type="Proteomes" id="UP001174909"/>
    </source>
</evidence>
<keyword evidence="3" id="KW-0560">Oxidoreductase</keyword>
<dbReference type="PANTHER" id="PTHR11728:SF8">
    <property type="entry name" value="GLYCEROL-3-PHOSPHATE DEHYDROGENASE [NAD(+)]-RELATED"/>
    <property type="match status" value="1"/>
</dbReference>
<gene>
    <name evidence="7" type="ORF">GBAR_LOCUS7641</name>
</gene>
<name>A0AA35RI53_GEOBA</name>
<dbReference type="FunFam" id="1.10.1040.10:FF:000004">
    <property type="entry name" value="Glycerol-3-phosphate dehydrogenase [NAD(+)]"/>
    <property type="match status" value="1"/>
</dbReference>
<evidence type="ECO:0000259" key="6">
    <source>
        <dbReference type="Pfam" id="PF07479"/>
    </source>
</evidence>
<dbReference type="GO" id="GO:0141152">
    <property type="term" value="F:glycerol-3-phosphate dehydrogenase (NAD+) activity"/>
    <property type="evidence" value="ECO:0007669"/>
    <property type="project" value="UniProtKB-EC"/>
</dbReference>
<evidence type="ECO:0000256" key="4">
    <source>
        <dbReference type="ARBA" id="ARBA00023027"/>
    </source>
</evidence>
<dbReference type="PANTHER" id="PTHR11728">
    <property type="entry name" value="GLYCEROL-3-PHOSPHATE DEHYDROGENASE"/>
    <property type="match status" value="1"/>
</dbReference>
<comment type="caution">
    <text evidence="7">The sequence shown here is derived from an EMBL/GenBank/DDBJ whole genome shotgun (WGS) entry which is preliminary data.</text>
</comment>
<organism evidence="7 8">
    <name type="scientific">Geodia barretti</name>
    <name type="common">Barrett's horny sponge</name>
    <dbReference type="NCBI Taxonomy" id="519541"/>
    <lineage>
        <taxon>Eukaryota</taxon>
        <taxon>Metazoa</taxon>
        <taxon>Porifera</taxon>
        <taxon>Demospongiae</taxon>
        <taxon>Heteroscleromorpha</taxon>
        <taxon>Tetractinellida</taxon>
        <taxon>Astrophorina</taxon>
        <taxon>Geodiidae</taxon>
        <taxon>Geodia</taxon>
    </lineage>
</organism>
<dbReference type="InterPro" id="IPR008927">
    <property type="entry name" value="6-PGluconate_DH-like_C_sf"/>
</dbReference>
<evidence type="ECO:0000256" key="1">
    <source>
        <dbReference type="ARBA" id="ARBA00011009"/>
    </source>
</evidence>
<dbReference type="GO" id="GO:0006072">
    <property type="term" value="P:glycerol-3-phosphate metabolic process"/>
    <property type="evidence" value="ECO:0007669"/>
    <property type="project" value="InterPro"/>
</dbReference>
<dbReference type="InterPro" id="IPR006109">
    <property type="entry name" value="G3P_DH_NAD-dep_C"/>
</dbReference>
<comment type="similarity">
    <text evidence="1">Belongs to the NAD-dependent glycerol-3-phosphate dehydrogenase family.</text>
</comment>
<dbReference type="Gene3D" id="1.10.1040.10">
    <property type="entry name" value="N-(1-d-carboxylethyl)-l-norvaline Dehydrogenase, domain 2"/>
    <property type="match status" value="1"/>
</dbReference>
<evidence type="ECO:0000256" key="5">
    <source>
        <dbReference type="ARBA" id="ARBA00048683"/>
    </source>
</evidence>
<keyword evidence="8" id="KW-1185">Reference proteome</keyword>
<dbReference type="InterPro" id="IPR013328">
    <property type="entry name" value="6PGD_dom2"/>
</dbReference>
<dbReference type="InterPro" id="IPR006168">
    <property type="entry name" value="G3P_DH_NAD-dep"/>
</dbReference>
<evidence type="ECO:0000313" key="7">
    <source>
        <dbReference type="EMBL" id="CAI8011894.1"/>
    </source>
</evidence>